<sequence>MMSLELRSFYISEICFRPLDRIEEGGGAMEKCGGDGVAVAGAIPGMNGSGPPPFLNKTYDMVDDLATDAIVSWGAGNNSLVVWNTPDFARHLLPKYFKHNNFSSFVRQLNTYGFKKVDPDRWEFANEGFLRGQKQLLKTINRRKPCQSHGRRQPERTPPPDSSVTAGVEVGKLGLEEDIEGLKRGKNVLKQELGRLRQQQLAADDQLETFVKRLEGMEQRQQQMTSFLGKAMRNPAFFTQFLQQGDANLRIHGVNKKRRLPNQGGRIVKYQSLINEAAKAMLRQILKMNTSPRIESWTNSDDLLRHSSSFQSLYEGFESTSRVTLWEVASDSGFDQSSAAAVAKTMETGELTNIGVSSDIPPPTDDLSISDFSELLGVEDPVLPPMPIEKDDFSAHTGINFHDDDDEEEKLPGIVDAFWEQFFTPTSVSGDADDVESSIIQEPKEIEQSTDGGLLDNSQHMVDLLPQQMELLLSSNIMI</sequence>
<dbReference type="PROSITE" id="PS00434">
    <property type="entry name" value="HSF_DOMAIN"/>
    <property type="match status" value="1"/>
</dbReference>
<evidence type="ECO:0000256" key="10">
    <source>
        <dbReference type="SAM" id="Coils"/>
    </source>
</evidence>
<keyword evidence="4" id="KW-0805">Transcription regulation</keyword>
<evidence type="ECO:0000259" key="12">
    <source>
        <dbReference type="PROSITE" id="PS00434"/>
    </source>
</evidence>
<protein>
    <recommendedName>
        <fullName evidence="12">HSF-type DNA-binding domain-containing protein</fullName>
    </recommendedName>
</protein>
<dbReference type="InterPro" id="IPR000232">
    <property type="entry name" value="HSF_DNA-bd"/>
</dbReference>
<dbReference type="SUPFAM" id="SSF46785">
    <property type="entry name" value="Winged helix' DNA-binding domain"/>
    <property type="match status" value="1"/>
</dbReference>
<organism evidence="13 14">
    <name type="scientific">Ensete ventricosum</name>
    <name type="common">Abyssinian banana</name>
    <name type="synonym">Musa ensete</name>
    <dbReference type="NCBI Taxonomy" id="4639"/>
    <lineage>
        <taxon>Eukaryota</taxon>
        <taxon>Viridiplantae</taxon>
        <taxon>Streptophyta</taxon>
        <taxon>Embryophyta</taxon>
        <taxon>Tracheophyta</taxon>
        <taxon>Spermatophyta</taxon>
        <taxon>Magnoliopsida</taxon>
        <taxon>Liliopsida</taxon>
        <taxon>Zingiberales</taxon>
        <taxon>Musaceae</taxon>
        <taxon>Ensete</taxon>
    </lineage>
</organism>
<keyword evidence="3" id="KW-0597">Phosphoprotein</keyword>
<keyword evidence="6" id="KW-0238">DNA-binding</keyword>
<dbReference type="PANTHER" id="PTHR10015:SF427">
    <property type="entry name" value="HEAT SHOCK FACTOR PROTEIN"/>
    <property type="match status" value="1"/>
</dbReference>
<evidence type="ECO:0000256" key="5">
    <source>
        <dbReference type="ARBA" id="ARBA00023016"/>
    </source>
</evidence>
<dbReference type="Proteomes" id="UP001222027">
    <property type="component" value="Unassembled WGS sequence"/>
</dbReference>
<name>A0AAV8RJC9_ENSVE</name>
<dbReference type="GO" id="GO:0006357">
    <property type="term" value="P:regulation of transcription by RNA polymerase II"/>
    <property type="evidence" value="ECO:0007669"/>
    <property type="project" value="TreeGrafter"/>
</dbReference>
<accession>A0AAV8RJC9</accession>
<comment type="caution">
    <text evidence="13">The sequence shown here is derived from an EMBL/GenBank/DDBJ whole genome shotgun (WGS) entry which is preliminary data.</text>
</comment>
<evidence type="ECO:0000256" key="11">
    <source>
        <dbReference type="SAM" id="MobiDB-lite"/>
    </source>
</evidence>
<keyword evidence="10" id="KW-0175">Coiled coil</keyword>
<comment type="similarity">
    <text evidence="9">Belongs to the HSF family.</text>
</comment>
<gene>
    <name evidence="13" type="ORF">OPV22_011333</name>
</gene>
<reference evidence="13 14" key="1">
    <citation type="submission" date="2022-12" db="EMBL/GenBank/DDBJ databases">
        <title>Chromosome-scale assembly of the Ensete ventricosum genome.</title>
        <authorList>
            <person name="Dussert Y."/>
            <person name="Stocks J."/>
            <person name="Wendawek A."/>
            <person name="Woldeyes F."/>
            <person name="Nichols R.A."/>
            <person name="Borrell J.S."/>
        </authorList>
    </citation>
    <scope>NUCLEOTIDE SEQUENCE [LARGE SCALE GENOMIC DNA]</scope>
    <source>
        <strain evidence="14">cv. Maze</strain>
        <tissue evidence="13">Seeds</tissue>
    </source>
</reference>
<evidence type="ECO:0000256" key="1">
    <source>
        <dbReference type="ARBA" id="ARBA00004123"/>
    </source>
</evidence>
<dbReference type="Pfam" id="PF00447">
    <property type="entry name" value="HSF_DNA-bind"/>
    <property type="match status" value="1"/>
</dbReference>
<keyword evidence="7" id="KW-0804">Transcription</keyword>
<feature type="coiled-coil region" evidence="10">
    <location>
        <begin position="172"/>
        <end position="199"/>
    </location>
</feature>
<evidence type="ECO:0000256" key="9">
    <source>
        <dbReference type="RuleBase" id="RU004020"/>
    </source>
</evidence>
<evidence type="ECO:0000256" key="3">
    <source>
        <dbReference type="ARBA" id="ARBA00022553"/>
    </source>
</evidence>
<dbReference type="Gene3D" id="1.10.10.10">
    <property type="entry name" value="Winged helix-like DNA-binding domain superfamily/Winged helix DNA-binding domain"/>
    <property type="match status" value="1"/>
</dbReference>
<dbReference type="PRINTS" id="PR00056">
    <property type="entry name" value="HSFDOMAIN"/>
</dbReference>
<keyword evidence="5" id="KW-0346">Stress response</keyword>
<dbReference type="InterPro" id="IPR036390">
    <property type="entry name" value="WH_DNA-bd_sf"/>
</dbReference>
<evidence type="ECO:0000256" key="7">
    <source>
        <dbReference type="ARBA" id="ARBA00023163"/>
    </source>
</evidence>
<dbReference type="EMBL" id="JAQQAF010000003">
    <property type="protein sequence ID" value="KAJ8500781.1"/>
    <property type="molecule type" value="Genomic_DNA"/>
</dbReference>
<dbReference type="SMART" id="SM00415">
    <property type="entry name" value="HSF"/>
    <property type="match status" value="1"/>
</dbReference>
<dbReference type="PANTHER" id="PTHR10015">
    <property type="entry name" value="HEAT SHOCK TRANSCRIPTION FACTOR"/>
    <property type="match status" value="1"/>
</dbReference>
<evidence type="ECO:0000256" key="8">
    <source>
        <dbReference type="ARBA" id="ARBA00023242"/>
    </source>
</evidence>
<proteinExistence type="inferred from homology"/>
<evidence type="ECO:0000256" key="4">
    <source>
        <dbReference type="ARBA" id="ARBA00023015"/>
    </source>
</evidence>
<dbReference type="InterPro" id="IPR036388">
    <property type="entry name" value="WH-like_DNA-bd_sf"/>
</dbReference>
<dbReference type="GO" id="GO:0005634">
    <property type="term" value="C:nucleus"/>
    <property type="evidence" value="ECO:0007669"/>
    <property type="project" value="UniProtKB-SubCell"/>
</dbReference>
<feature type="compositionally biased region" description="Basic residues" evidence="11">
    <location>
        <begin position="142"/>
        <end position="151"/>
    </location>
</feature>
<evidence type="ECO:0000256" key="6">
    <source>
        <dbReference type="ARBA" id="ARBA00023125"/>
    </source>
</evidence>
<comment type="subunit">
    <text evidence="2">Homotrimer.</text>
</comment>
<dbReference type="FunFam" id="1.10.10.10:FF:000057">
    <property type="entry name" value="Heat shock transcription factor 1"/>
    <property type="match status" value="1"/>
</dbReference>
<dbReference type="GO" id="GO:0003700">
    <property type="term" value="F:DNA-binding transcription factor activity"/>
    <property type="evidence" value="ECO:0007669"/>
    <property type="project" value="InterPro"/>
</dbReference>
<comment type="subcellular location">
    <subcellularLocation>
        <location evidence="1">Nucleus</location>
    </subcellularLocation>
</comment>
<keyword evidence="8" id="KW-0539">Nucleus</keyword>
<feature type="domain" description="HSF-type DNA-binding" evidence="12">
    <location>
        <begin position="93"/>
        <end position="117"/>
    </location>
</feature>
<evidence type="ECO:0000313" key="13">
    <source>
        <dbReference type="EMBL" id="KAJ8500781.1"/>
    </source>
</evidence>
<dbReference type="AlphaFoldDB" id="A0AAV8RJC9"/>
<evidence type="ECO:0000256" key="2">
    <source>
        <dbReference type="ARBA" id="ARBA00011233"/>
    </source>
</evidence>
<keyword evidence="14" id="KW-1185">Reference proteome</keyword>
<feature type="region of interest" description="Disordered" evidence="11">
    <location>
        <begin position="142"/>
        <end position="166"/>
    </location>
</feature>
<evidence type="ECO:0000313" key="14">
    <source>
        <dbReference type="Proteomes" id="UP001222027"/>
    </source>
</evidence>
<dbReference type="GO" id="GO:0034605">
    <property type="term" value="P:cellular response to heat"/>
    <property type="evidence" value="ECO:0007669"/>
    <property type="project" value="TreeGrafter"/>
</dbReference>
<dbReference type="GO" id="GO:0000978">
    <property type="term" value="F:RNA polymerase II cis-regulatory region sequence-specific DNA binding"/>
    <property type="evidence" value="ECO:0007669"/>
    <property type="project" value="TreeGrafter"/>
</dbReference>